<dbReference type="AlphaFoldDB" id="A0A9W6G5M4"/>
<evidence type="ECO:0000313" key="2">
    <source>
        <dbReference type="EMBL" id="GLI41554.1"/>
    </source>
</evidence>
<dbReference type="EMBL" id="BSDT01000001">
    <property type="protein sequence ID" value="GLI41554.1"/>
    <property type="molecule type" value="Genomic_DNA"/>
</dbReference>
<proteinExistence type="predicted"/>
<comment type="caution">
    <text evidence="2">The sequence shown here is derived from an EMBL/GenBank/DDBJ whole genome shotgun (WGS) entry which is preliminary data.</text>
</comment>
<dbReference type="Proteomes" id="UP001144313">
    <property type="component" value="Unassembled WGS sequence"/>
</dbReference>
<feature type="region of interest" description="Disordered" evidence="1">
    <location>
        <begin position="69"/>
        <end position="106"/>
    </location>
</feature>
<name>A0A9W6G5M4_9ACTN</name>
<sequence length="121" mass="13607">MGLISVPVDPVPAWAKIDLQLHQPYHTFLGLGRVRCDWCGEKWGRHGCSSRESAARLFLYTTTRTQKAAALDSGEITPDDLRLRRRTPARHRRKPSPHPRRQPPVNPLAALGITELAAVLR</sequence>
<gene>
    <name evidence="2" type="ORF">GALLR39Z86_14040</name>
</gene>
<dbReference type="RefSeq" id="WP_270117833.1">
    <property type="nucleotide sequence ID" value="NZ_BAAAOL010000013.1"/>
</dbReference>
<evidence type="ECO:0000256" key="1">
    <source>
        <dbReference type="SAM" id="MobiDB-lite"/>
    </source>
</evidence>
<protein>
    <submittedName>
        <fullName evidence="2">Uncharacterized protein</fullName>
    </submittedName>
</protein>
<accession>A0A9W6G5M4</accession>
<organism evidence="2 3">
    <name type="scientific">Glycomyces algeriensis</name>
    <dbReference type="NCBI Taxonomy" id="256037"/>
    <lineage>
        <taxon>Bacteria</taxon>
        <taxon>Bacillati</taxon>
        <taxon>Actinomycetota</taxon>
        <taxon>Actinomycetes</taxon>
        <taxon>Glycomycetales</taxon>
        <taxon>Glycomycetaceae</taxon>
        <taxon>Glycomyces</taxon>
    </lineage>
</organism>
<feature type="compositionally biased region" description="Basic residues" evidence="1">
    <location>
        <begin position="83"/>
        <end position="101"/>
    </location>
</feature>
<evidence type="ECO:0000313" key="3">
    <source>
        <dbReference type="Proteomes" id="UP001144313"/>
    </source>
</evidence>
<reference evidence="2" key="1">
    <citation type="submission" date="2022-12" db="EMBL/GenBank/DDBJ databases">
        <title>Reference genome sequencing for broad-spectrum identification of bacterial and archaeal isolates by mass spectrometry.</title>
        <authorList>
            <person name="Sekiguchi Y."/>
            <person name="Tourlousse D.M."/>
        </authorList>
    </citation>
    <scope>NUCLEOTIDE SEQUENCE</scope>
    <source>
        <strain evidence="2">LLR39Z86</strain>
    </source>
</reference>
<keyword evidence="3" id="KW-1185">Reference proteome</keyword>